<dbReference type="OrthoDB" id="367237at2"/>
<name>A0A0S7BG37_9CHLR</name>
<evidence type="ECO:0000259" key="1">
    <source>
        <dbReference type="SMART" id="SM00849"/>
    </source>
</evidence>
<dbReference type="Proteomes" id="UP000055060">
    <property type="component" value="Unassembled WGS sequence"/>
</dbReference>
<dbReference type="EMBL" id="DF967972">
    <property type="protein sequence ID" value="GAP12994.1"/>
    <property type="molecule type" value="Genomic_DNA"/>
</dbReference>
<protein>
    <submittedName>
        <fullName evidence="2">Zn-dependent hydrolase, including glyoxylase</fullName>
    </submittedName>
</protein>
<gene>
    <name evidence="2" type="ORF">LARV_00735</name>
</gene>
<dbReference type="InterPro" id="IPR036866">
    <property type="entry name" value="RibonucZ/Hydroxyglut_hydro"/>
</dbReference>
<organism evidence="2">
    <name type="scientific">Longilinea arvoryzae</name>
    <dbReference type="NCBI Taxonomy" id="360412"/>
    <lineage>
        <taxon>Bacteria</taxon>
        <taxon>Bacillati</taxon>
        <taxon>Chloroflexota</taxon>
        <taxon>Anaerolineae</taxon>
        <taxon>Anaerolineales</taxon>
        <taxon>Anaerolineaceae</taxon>
        <taxon>Longilinea</taxon>
    </lineage>
</organism>
<dbReference type="InterPro" id="IPR050855">
    <property type="entry name" value="NDM-1-like"/>
</dbReference>
<accession>A0A0S7BG37</accession>
<keyword evidence="2" id="KW-0378">Hydrolase</keyword>
<dbReference type="PANTHER" id="PTHR42951">
    <property type="entry name" value="METALLO-BETA-LACTAMASE DOMAIN-CONTAINING"/>
    <property type="match status" value="1"/>
</dbReference>
<keyword evidence="3" id="KW-1185">Reference proteome</keyword>
<evidence type="ECO:0000313" key="2">
    <source>
        <dbReference type="EMBL" id="GAP12994.1"/>
    </source>
</evidence>
<dbReference type="PANTHER" id="PTHR42951:SF17">
    <property type="entry name" value="METALLO-BETA-LACTAMASE DOMAIN-CONTAINING PROTEIN"/>
    <property type="match status" value="1"/>
</dbReference>
<dbReference type="AlphaFoldDB" id="A0A0S7BG37"/>
<dbReference type="Pfam" id="PF00753">
    <property type="entry name" value="Lactamase_B"/>
    <property type="match status" value="1"/>
</dbReference>
<sequence>MQPVCIPLSLTNVYLLPCDGGFLQIDAGYQHDYPAYRRGLAKAGIPLEQVRCLALTHHHDDHAGFLNELTRDADLILIAHRLAGDLLRGGANDRSRGGGYVNRRIRFLAGLKARFDPRWSLSFPPFTLRERDLRVGGDDDALLRRLGVPGALLYTPGHCIDHLAVVLDSGEAFCGDAAANFLTWAGTRHCCVFMTDMDQAYRSWQKLLDAGARRIYPAHGRPFAAGRLRRDLGRIQNRDLARFFDGRTE</sequence>
<reference evidence="2" key="1">
    <citation type="submission" date="2015-07" db="EMBL/GenBank/DDBJ databases">
        <title>Draft Genome Sequences of Anaerolinea thermolimosa IMO-1, Bellilinea caldifistulae GOMI-1, Leptolinea tardivitalis YMTK-2, Levilinea saccharolytica KIBI-1,Longilinea arvoryzae KOME-1, Previously Described as Members of the Anaerolineaceae (Chloroflexi).</title>
        <authorList>
            <person name="Sekiguchi Y."/>
            <person name="Ohashi A."/>
            <person name="Matsuura N."/>
            <person name="Tourlousse M.D."/>
        </authorList>
    </citation>
    <scope>NUCLEOTIDE SEQUENCE [LARGE SCALE GENOMIC DNA]</scope>
    <source>
        <strain evidence="2">KOME-1</strain>
    </source>
</reference>
<dbReference type="Gene3D" id="3.60.15.10">
    <property type="entry name" value="Ribonuclease Z/Hydroxyacylglutathione hydrolase-like"/>
    <property type="match status" value="1"/>
</dbReference>
<dbReference type="GO" id="GO:0016787">
    <property type="term" value="F:hydrolase activity"/>
    <property type="evidence" value="ECO:0007669"/>
    <property type="project" value="UniProtKB-KW"/>
</dbReference>
<dbReference type="RefSeq" id="WP_075072366.1">
    <property type="nucleotide sequence ID" value="NZ_DF967972.1"/>
</dbReference>
<dbReference type="SUPFAM" id="SSF56281">
    <property type="entry name" value="Metallo-hydrolase/oxidoreductase"/>
    <property type="match status" value="1"/>
</dbReference>
<proteinExistence type="predicted"/>
<dbReference type="InterPro" id="IPR001279">
    <property type="entry name" value="Metallo-B-lactamas"/>
</dbReference>
<dbReference type="STRING" id="360412.LARV_00735"/>
<dbReference type="SMART" id="SM00849">
    <property type="entry name" value="Lactamase_B"/>
    <property type="match status" value="1"/>
</dbReference>
<evidence type="ECO:0000313" key="3">
    <source>
        <dbReference type="Proteomes" id="UP000055060"/>
    </source>
</evidence>
<feature type="domain" description="Metallo-beta-lactamase" evidence="1">
    <location>
        <begin position="10"/>
        <end position="219"/>
    </location>
</feature>